<evidence type="ECO:0000313" key="4">
    <source>
        <dbReference type="Proteomes" id="UP000069912"/>
    </source>
</evidence>
<name>A0A109RDQ6_9LACT</name>
<proteinExistence type="predicted"/>
<dbReference type="Proteomes" id="UP000069912">
    <property type="component" value="Chromosome"/>
</dbReference>
<organism evidence="2 4">
    <name type="scientific">Aerococcus sanguinicola</name>
    <dbReference type="NCBI Taxonomy" id="119206"/>
    <lineage>
        <taxon>Bacteria</taxon>
        <taxon>Bacillati</taxon>
        <taxon>Bacillota</taxon>
        <taxon>Bacilli</taxon>
        <taxon>Lactobacillales</taxon>
        <taxon>Aerococcaceae</taxon>
        <taxon>Aerococcus</taxon>
    </lineage>
</organism>
<protein>
    <submittedName>
        <fullName evidence="2">Uncharacterized protein</fullName>
    </submittedName>
</protein>
<evidence type="ECO:0000313" key="5">
    <source>
        <dbReference type="Proteomes" id="UP000234239"/>
    </source>
</evidence>
<feature type="compositionally biased region" description="Polar residues" evidence="1">
    <location>
        <begin position="81"/>
        <end position="93"/>
    </location>
</feature>
<dbReference type="RefSeq" id="WP_067975242.1">
    <property type="nucleotide sequence ID" value="NZ_CAJHKM010000002.1"/>
</dbReference>
<evidence type="ECO:0000256" key="1">
    <source>
        <dbReference type="SAM" id="MobiDB-lite"/>
    </source>
</evidence>
<feature type="compositionally biased region" description="Basic and acidic residues" evidence="1">
    <location>
        <begin position="101"/>
        <end position="115"/>
    </location>
</feature>
<dbReference type="OrthoDB" id="2134417at2"/>
<feature type="region of interest" description="Disordered" evidence="1">
    <location>
        <begin position="36"/>
        <end position="115"/>
    </location>
</feature>
<keyword evidence="4" id="KW-1185">Reference proteome</keyword>
<evidence type="ECO:0000313" key="2">
    <source>
        <dbReference type="EMBL" id="AMB94476.1"/>
    </source>
</evidence>
<dbReference type="EMBL" id="CP014160">
    <property type="protein sequence ID" value="AMB94476.1"/>
    <property type="molecule type" value="Genomic_DNA"/>
</dbReference>
<evidence type="ECO:0000313" key="3">
    <source>
        <dbReference type="EMBL" id="PKZ23530.1"/>
    </source>
</evidence>
<dbReference type="GeneID" id="92903773"/>
<reference evidence="4" key="2">
    <citation type="submission" date="2016-01" db="EMBL/GenBank/DDBJ databases">
        <title>Six Aerococcus type strain genome sequencing and assembly using PacBio and Illumina Hiseq.</title>
        <authorList>
            <person name="Carkaci D."/>
            <person name="Dargis R."/>
            <person name="Nielsen X.C."/>
            <person name="Skovgaard O."/>
            <person name="Fuursted K."/>
            <person name="Christensen J.J."/>
        </authorList>
    </citation>
    <scope>NUCLEOTIDE SEQUENCE [LARGE SCALE GENOMIC DNA]</scope>
    <source>
        <strain evidence="4">CCUG43001</strain>
    </source>
</reference>
<dbReference type="EMBL" id="PKGY01000001">
    <property type="protein sequence ID" value="PKZ23530.1"/>
    <property type="molecule type" value="Genomic_DNA"/>
</dbReference>
<reference evidence="2 4" key="1">
    <citation type="journal article" date="2016" name="Genome Announc.">
        <title>Complete Genome Sequences of Aerococcus christensenii CCUG 28831T, Aerococcus sanguinicola CCUG 43001T, Aerococcus urinae CCUG 36881T, Aerococcus urinaeequi CCUG 28094T, Aerococcus urinaehominis CCUG 42038 BT, and Aerococcus viridans CCUG 4311T.</title>
        <authorList>
            <person name="Carkaci D."/>
            <person name="Dargis R."/>
            <person name="Nielsen X.C."/>
            <person name="Skovgaard O."/>
            <person name="Fuursted K."/>
            <person name="Christensen J.J."/>
        </authorList>
    </citation>
    <scope>NUCLEOTIDE SEQUENCE [LARGE SCALE GENOMIC DNA]</scope>
    <source>
        <strain evidence="2 4">CCUG43001</strain>
    </source>
</reference>
<feature type="compositionally biased region" description="Polar residues" evidence="1">
    <location>
        <begin position="146"/>
        <end position="159"/>
    </location>
</feature>
<feature type="region of interest" description="Disordered" evidence="1">
    <location>
        <begin position="131"/>
        <end position="266"/>
    </location>
</feature>
<dbReference type="Proteomes" id="UP000234239">
    <property type="component" value="Unassembled WGS sequence"/>
</dbReference>
<feature type="compositionally biased region" description="Basic and acidic residues" evidence="1">
    <location>
        <begin position="70"/>
        <end position="80"/>
    </location>
</feature>
<feature type="compositionally biased region" description="Basic and acidic residues" evidence="1">
    <location>
        <begin position="46"/>
        <end position="55"/>
    </location>
</feature>
<dbReference type="KEGG" id="asan:AWM72_06805"/>
<sequence length="266" mass="32055">MKWNDERLKREREEHFQPFYQKKDDKLLADDVKKPYFPNYMNWRSDLNEQKRDRQPQNYENWWTPQSHQQEAKRQHRFDQARQQPLNNLQRPASNHRRPNRQHEGQQDYALYRDEDREARYEKIRRDLRAYENYQFRRPFRPSEVPSIQQKAQSHAVQSSEKKDHERDKKRRQERTKARSNTVSQQPSKANATRKAASQPAKSTEHKPAQTKPRQGGLNRDFKAIMAQERPRYAKGSVFAGLSDEDSDQTPYYSKHQGTGDKHNHE</sequence>
<gene>
    <name evidence="2" type="ORF">AWM72_06805</name>
    <name evidence="3" type="ORF">CYJ28_02955</name>
</gene>
<feature type="compositionally biased region" description="Polar residues" evidence="1">
    <location>
        <begin position="56"/>
        <end position="69"/>
    </location>
</feature>
<feature type="compositionally biased region" description="Polar residues" evidence="1">
    <location>
        <begin position="179"/>
        <end position="191"/>
    </location>
</feature>
<accession>A0A109RDQ6</accession>
<reference evidence="3 5" key="3">
    <citation type="submission" date="2017-12" db="EMBL/GenBank/DDBJ databases">
        <title>Phylogenetic diversity of female urinary microbiome.</title>
        <authorList>
            <person name="Thomas-White K."/>
            <person name="Wolfe A.J."/>
        </authorList>
    </citation>
    <scope>NUCLEOTIDE SEQUENCE [LARGE SCALE GENOMIC DNA]</scope>
    <source>
        <strain evidence="3 5">UMB0139</strain>
    </source>
</reference>
<dbReference type="AlphaFoldDB" id="A0A109RDQ6"/>